<evidence type="ECO:0000313" key="3">
    <source>
        <dbReference type="Proteomes" id="UP000479190"/>
    </source>
</evidence>
<evidence type="ECO:0000256" key="1">
    <source>
        <dbReference type="SAM" id="MobiDB-lite"/>
    </source>
</evidence>
<feature type="region of interest" description="Disordered" evidence="1">
    <location>
        <begin position="141"/>
        <end position="223"/>
    </location>
</feature>
<feature type="compositionally biased region" description="Acidic residues" evidence="1">
    <location>
        <begin position="392"/>
        <end position="416"/>
    </location>
</feature>
<feature type="compositionally biased region" description="Acidic residues" evidence="1">
    <location>
        <begin position="191"/>
        <end position="215"/>
    </location>
</feature>
<sequence>MNIFICGAFWSPNPHFDDECISPCHSRPTLMNFDHDEFRGYVELHSIARAIHAWLSVDRTALAGDDHQSHVFSAAPGDERGRCGSHNFNTKLVYIFFGKRSHADRHFANFPRIATHKSIHITYHGLRRTLLLYGKDKRSRARADRHRNGSHNNCDGNGDNVDHGKNGGDGQDINYVDEANSVNEDGKGYSVDEDDEGDSVDENDEGSEDDDEDDDRSSTDSKNDHVHLTSLSFVQRTLPLVFKYESSQRRAIHAWLSVDRTALAGDDHQSHVFSAAPGDERGRCGSHNFNTKLVYIFFGKRSHADRHFANFPRIATHKSIHITYHGLRRTLLLYGKDKRSRARADRHRNGSHNNCDGNGDNVDHGKNGGDGQDINYVDEANSVNEDGKGYSVDEDDEGDSVDENDEGSEDDDEDDDRSSTDSSTSTDSSNEISDDEDFKFDIPITEANKPL</sequence>
<feature type="compositionally biased region" description="Low complexity" evidence="1">
    <location>
        <begin position="420"/>
        <end position="431"/>
    </location>
</feature>
<name>A0A6H5ITC9_9HYME</name>
<dbReference type="Proteomes" id="UP000479190">
    <property type="component" value="Unassembled WGS sequence"/>
</dbReference>
<organism evidence="2 3">
    <name type="scientific">Trichogramma brassicae</name>
    <dbReference type="NCBI Taxonomy" id="86971"/>
    <lineage>
        <taxon>Eukaryota</taxon>
        <taxon>Metazoa</taxon>
        <taxon>Ecdysozoa</taxon>
        <taxon>Arthropoda</taxon>
        <taxon>Hexapoda</taxon>
        <taxon>Insecta</taxon>
        <taxon>Pterygota</taxon>
        <taxon>Neoptera</taxon>
        <taxon>Endopterygota</taxon>
        <taxon>Hymenoptera</taxon>
        <taxon>Apocrita</taxon>
        <taxon>Proctotrupomorpha</taxon>
        <taxon>Chalcidoidea</taxon>
        <taxon>Trichogrammatidae</taxon>
        <taxon>Trichogramma</taxon>
    </lineage>
</organism>
<dbReference type="AlphaFoldDB" id="A0A6H5ITC9"/>
<proteinExistence type="predicted"/>
<dbReference type="EMBL" id="CADCXV010001057">
    <property type="protein sequence ID" value="CAB0040832.1"/>
    <property type="molecule type" value="Genomic_DNA"/>
</dbReference>
<feature type="region of interest" description="Disordered" evidence="1">
    <location>
        <begin position="342"/>
        <end position="451"/>
    </location>
</feature>
<accession>A0A6H5ITC9</accession>
<reference evidence="2 3" key="1">
    <citation type="submission" date="2020-02" db="EMBL/GenBank/DDBJ databases">
        <authorList>
            <person name="Ferguson B K."/>
        </authorList>
    </citation>
    <scope>NUCLEOTIDE SEQUENCE [LARGE SCALE GENOMIC DNA]</scope>
</reference>
<gene>
    <name evidence="2" type="ORF">TBRA_LOCUS12526</name>
</gene>
<protein>
    <submittedName>
        <fullName evidence="2">Uncharacterized protein</fullName>
    </submittedName>
</protein>
<evidence type="ECO:0000313" key="2">
    <source>
        <dbReference type="EMBL" id="CAB0040832.1"/>
    </source>
</evidence>
<keyword evidence="3" id="KW-1185">Reference proteome</keyword>